<keyword evidence="1" id="KW-0472">Membrane</keyword>
<dbReference type="Proteomes" id="UP000000438">
    <property type="component" value="Chromosome"/>
</dbReference>
<dbReference type="HOGENOM" id="CLU_527495_0_0_2"/>
<reference evidence="2 3" key="1">
    <citation type="journal article" date="2004" name="Proc. Natl. Acad. Sci. U.S.A.">
        <title>Genome sequence of Picrophilus torridus and its implications for life around pH 0.</title>
        <authorList>
            <person name="Futterer O."/>
            <person name="Angelov A."/>
            <person name="Liesegang H."/>
            <person name="Gottschalk G."/>
            <person name="Schleper C."/>
            <person name="Schepers B."/>
            <person name="Dock C."/>
            <person name="Antranikian G."/>
            <person name="Liebl W."/>
        </authorList>
    </citation>
    <scope>NUCLEOTIDE SEQUENCE [LARGE SCALE GENOMIC DNA]</scope>
    <source>
        <strain evidence="3">ATCC 700027 / DSM 9790 / JCM 10055 / NBRC 100828</strain>
    </source>
</reference>
<dbReference type="EMBL" id="AE017261">
    <property type="protein sequence ID" value="AAT43383.1"/>
    <property type="molecule type" value="Genomic_DNA"/>
</dbReference>
<name>Q6L0W9_PICTO</name>
<dbReference type="RefSeq" id="WP_011177599.1">
    <property type="nucleotide sequence ID" value="NC_005877.1"/>
</dbReference>
<dbReference type="PANTHER" id="PTHR35902:SF3">
    <property type="entry name" value="NPCBM-ASSOCIATED, NEW3 DOMAIN OF ALPHA-GALACTOSIDASE"/>
    <property type="match status" value="1"/>
</dbReference>
<gene>
    <name evidence="2" type="ordered locus">PTO0798</name>
</gene>
<protein>
    <submittedName>
        <fullName evidence="2">Uncharacterized protein</fullName>
    </submittedName>
</protein>
<evidence type="ECO:0000256" key="1">
    <source>
        <dbReference type="SAM" id="Phobius"/>
    </source>
</evidence>
<dbReference type="PANTHER" id="PTHR35902">
    <property type="entry name" value="S-LAYER DOMAIN-LIKE PROTEIN-RELATED"/>
    <property type="match status" value="1"/>
</dbReference>
<dbReference type="STRING" id="263820.PTO0798"/>
<keyword evidence="1" id="KW-1133">Transmembrane helix</keyword>
<feature type="transmembrane region" description="Helical" evidence="1">
    <location>
        <begin position="510"/>
        <end position="530"/>
    </location>
</feature>
<dbReference type="GeneID" id="2844079"/>
<dbReference type="AlphaFoldDB" id="Q6L0W9"/>
<organism evidence="2 3">
    <name type="scientific">Picrophilus torridus (strain ATCC 700027 / DSM 9790 / JCM 10055 / NBRC 100828 / KAW 2/3)</name>
    <dbReference type="NCBI Taxonomy" id="1122961"/>
    <lineage>
        <taxon>Archaea</taxon>
        <taxon>Methanobacteriati</taxon>
        <taxon>Thermoplasmatota</taxon>
        <taxon>Thermoplasmata</taxon>
        <taxon>Thermoplasmatales</taxon>
        <taxon>Picrophilaceae</taxon>
        <taxon>Picrophilus</taxon>
    </lineage>
</organism>
<dbReference type="InParanoid" id="Q6L0W9"/>
<proteinExistence type="predicted"/>
<dbReference type="PaxDb" id="263820-PTO0798"/>
<accession>Q6L0W9</accession>
<keyword evidence="1" id="KW-0812">Transmembrane</keyword>
<evidence type="ECO:0000313" key="2">
    <source>
        <dbReference type="EMBL" id="AAT43383.1"/>
    </source>
</evidence>
<dbReference type="KEGG" id="pto:PTO0798"/>
<dbReference type="OrthoDB" id="56770at2157"/>
<sequence>MKIKYVIPAVIVLMLLASAVPVVHNNQPAVSNSSSLITVTGTHWYSPESDKLVSPGMNNVPLFVNFTSVKTVDNLNVTLNLKYFKDSPFSCSYINGPDKMVKNNVSYKIFQAGEPGLIYQLVNISPVAGTGYYEEALVYNYTINGTFYSGNTTFIIPLLGNVRLSVLTSYFGEASEHINGTPGMKNIPLTVILENLGNMPVSNVTVMYKPSNPLTGYKQYENISALNSFGVVNLTFIASIKNVNDSFYRQNLTLYYNGAYHNTSFMVPVTGYSNISLVSYYSNPPVIYQNEKFIKMTFVLENSGNSFKKNLNVSLYSKYFKVVSPDYYHLKYFEPGVINVTFYVNAMNITGYHNIYLSIDSMNYTINERIHSSGYNDLKISSGTVKLLSNTKKQLMTFYLNNTGNKTFRDVEIHLLTPSVISIHVSSSNPLSALDVNNVTFSEIRPGQSIKVTFIVDTSPAVANGTYPSQLLVTWHFNNTQELFTKTYNFNAKISPTISQKVVKTFTDPLYIIIIVLIVIVLILIGIVAARSRKGKKESKSENKKE</sequence>
<dbReference type="eggNOG" id="arCOG02089">
    <property type="taxonomic scope" value="Archaea"/>
</dbReference>
<evidence type="ECO:0000313" key="3">
    <source>
        <dbReference type="Proteomes" id="UP000000438"/>
    </source>
</evidence>